<dbReference type="GO" id="GO:0003743">
    <property type="term" value="F:translation initiation factor activity"/>
    <property type="evidence" value="ECO:0007669"/>
    <property type="project" value="UniProtKB-KW"/>
</dbReference>
<evidence type="ECO:0000313" key="5">
    <source>
        <dbReference type="Proteomes" id="UP000217199"/>
    </source>
</evidence>
<comment type="similarity">
    <text evidence="1">Belongs to the SUI1 family.</text>
</comment>
<dbReference type="AlphaFoldDB" id="A0A286UWM7"/>
<dbReference type="EMBL" id="NBII01000001">
    <property type="protein sequence ID" value="PAV23988.1"/>
    <property type="molecule type" value="Genomic_DNA"/>
</dbReference>
<dbReference type="InterPro" id="IPR036877">
    <property type="entry name" value="SUI1_dom_sf"/>
</dbReference>
<keyword evidence="5" id="KW-1185">Reference proteome</keyword>
<dbReference type="PROSITE" id="PS50296">
    <property type="entry name" value="SUI1"/>
    <property type="match status" value="1"/>
</dbReference>
<dbReference type="FunCoup" id="A0A286UWM7">
    <property type="interactions" value="228"/>
</dbReference>
<dbReference type="InParanoid" id="A0A286UWM7"/>
<protein>
    <submittedName>
        <fullName evidence="4">Eukaryotic translation initiation factor 1</fullName>
    </submittedName>
</protein>
<dbReference type="InterPro" id="IPR001950">
    <property type="entry name" value="SUI1"/>
</dbReference>
<evidence type="ECO:0000256" key="2">
    <source>
        <dbReference type="ARBA" id="ARBA00022917"/>
    </source>
</evidence>
<dbReference type="Proteomes" id="UP000217199">
    <property type="component" value="Unassembled WGS sequence"/>
</dbReference>
<dbReference type="OrthoDB" id="10248435at2759"/>
<name>A0A286UWM7_9AGAM</name>
<dbReference type="PANTHER" id="PTHR10388">
    <property type="entry name" value="EUKARYOTIC TRANSLATION INITIATION FACTOR SUI1"/>
    <property type="match status" value="1"/>
</dbReference>
<evidence type="ECO:0000256" key="1">
    <source>
        <dbReference type="ARBA" id="ARBA00005422"/>
    </source>
</evidence>
<feature type="domain" description="SUI1" evidence="3">
    <location>
        <begin position="47"/>
        <end position="117"/>
    </location>
</feature>
<dbReference type="CDD" id="cd11566">
    <property type="entry name" value="eIF1_SUI1"/>
    <property type="match status" value="1"/>
</dbReference>
<dbReference type="Gene3D" id="3.30.780.10">
    <property type="entry name" value="SUI1-like domain"/>
    <property type="match status" value="1"/>
</dbReference>
<dbReference type="Pfam" id="PF01253">
    <property type="entry name" value="SUI1"/>
    <property type="match status" value="1"/>
</dbReference>
<proteinExistence type="inferred from homology"/>
<organism evidence="4 5">
    <name type="scientific">Pyrrhoderma noxium</name>
    <dbReference type="NCBI Taxonomy" id="2282107"/>
    <lineage>
        <taxon>Eukaryota</taxon>
        <taxon>Fungi</taxon>
        <taxon>Dikarya</taxon>
        <taxon>Basidiomycota</taxon>
        <taxon>Agaricomycotina</taxon>
        <taxon>Agaricomycetes</taxon>
        <taxon>Hymenochaetales</taxon>
        <taxon>Hymenochaetaceae</taxon>
        <taxon>Pyrrhoderma</taxon>
    </lineage>
</organism>
<sequence length="128" mass="14385">MSLENPLSAGSSSLKDEQVLLGNDSHLLDDEDFLGGDEDVGSQAENIHIRIQQRNGRKTLTTLQGIGEEYDLKKILKEFKREFACNGTIVEDPELGKVIQLQGDQREKIRDFLTENGIERSTIIIHGY</sequence>
<keyword evidence="4" id="KW-0396">Initiation factor</keyword>
<dbReference type="InterPro" id="IPR005874">
    <property type="entry name" value="SUI1_euk"/>
</dbReference>
<reference evidence="4 5" key="1">
    <citation type="journal article" date="2017" name="Mol. Ecol.">
        <title>Comparative and population genomic landscape of Phellinus noxius: A hypervariable fungus causing root rot in trees.</title>
        <authorList>
            <person name="Chung C.L."/>
            <person name="Lee T.J."/>
            <person name="Akiba M."/>
            <person name="Lee H.H."/>
            <person name="Kuo T.H."/>
            <person name="Liu D."/>
            <person name="Ke H.M."/>
            <person name="Yokoi T."/>
            <person name="Roa M.B."/>
            <person name="Lu M.J."/>
            <person name="Chang Y.Y."/>
            <person name="Ann P.J."/>
            <person name="Tsai J.N."/>
            <person name="Chen C.Y."/>
            <person name="Tzean S.S."/>
            <person name="Ota Y."/>
            <person name="Hattori T."/>
            <person name="Sahashi N."/>
            <person name="Liou R.F."/>
            <person name="Kikuchi T."/>
            <person name="Tsai I.J."/>
        </authorList>
    </citation>
    <scope>NUCLEOTIDE SEQUENCE [LARGE SCALE GENOMIC DNA]</scope>
    <source>
        <strain evidence="4 5">FFPRI411160</strain>
    </source>
</reference>
<keyword evidence="2" id="KW-0648">Protein biosynthesis</keyword>
<dbReference type="STRING" id="2282107.A0A286UWM7"/>
<gene>
    <name evidence="4" type="ORF">PNOK_0105600</name>
</gene>
<evidence type="ECO:0000259" key="3">
    <source>
        <dbReference type="PROSITE" id="PS50296"/>
    </source>
</evidence>
<comment type="caution">
    <text evidence="4">The sequence shown here is derived from an EMBL/GenBank/DDBJ whole genome shotgun (WGS) entry which is preliminary data.</text>
</comment>
<evidence type="ECO:0000313" key="4">
    <source>
        <dbReference type="EMBL" id="PAV23988.1"/>
    </source>
</evidence>
<accession>A0A286UWM7</accession>
<dbReference type="SUPFAM" id="SSF55159">
    <property type="entry name" value="eIF1-like"/>
    <property type="match status" value="1"/>
</dbReference>